<comment type="caution">
    <text evidence="2">The sequence shown here is derived from an EMBL/GenBank/DDBJ whole genome shotgun (WGS) entry which is preliminary data.</text>
</comment>
<gene>
    <name evidence="2" type="ORF">HOLleu_38131</name>
</gene>
<keyword evidence="1" id="KW-0472">Membrane</keyword>
<protein>
    <submittedName>
        <fullName evidence="2">Uncharacterized protein</fullName>
    </submittedName>
</protein>
<accession>A0A9Q1BFU4</accession>
<dbReference type="Proteomes" id="UP001152320">
    <property type="component" value="Chromosome 20"/>
</dbReference>
<sequence>MDLKTSRRFLISTVMYALFVCKSSSLSVLTLWWTIGINHLLHMTWTMMATVTKTRQCMIMALGGLPDMEDSAGSTVCTTRVLPIIRAFTGIVSPEVNGISSTLR</sequence>
<name>A0A9Q1BFU4_HOLLE</name>
<keyword evidence="1" id="KW-0812">Transmembrane</keyword>
<evidence type="ECO:0000313" key="3">
    <source>
        <dbReference type="Proteomes" id="UP001152320"/>
    </source>
</evidence>
<proteinExistence type="predicted"/>
<dbReference type="EMBL" id="JAIZAY010000020">
    <property type="protein sequence ID" value="KAJ8023057.1"/>
    <property type="molecule type" value="Genomic_DNA"/>
</dbReference>
<evidence type="ECO:0000256" key="1">
    <source>
        <dbReference type="SAM" id="Phobius"/>
    </source>
</evidence>
<evidence type="ECO:0000313" key="2">
    <source>
        <dbReference type="EMBL" id="KAJ8023057.1"/>
    </source>
</evidence>
<reference evidence="2" key="1">
    <citation type="submission" date="2021-10" db="EMBL/GenBank/DDBJ databases">
        <title>Tropical sea cucumber genome reveals ecological adaptation and Cuvierian tubules defense mechanism.</title>
        <authorList>
            <person name="Chen T."/>
        </authorList>
    </citation>
    <scope>NUCLEOTIDE SEQUENCE</scope>
    <source>
        <strain evidence="2">Nanhai2018</strain>
        <tissue evidence="2">Muscle</tissue>
    </source>
</reference>
<dbReference type="AlphaFoldDB" id="A0A9Q1BFU4"/>
<keyword evidence="3" id="KW-1185">Reference proteome</keyword>
<keyword evidence="1" id="KW-1133">Transmembrane helix</keyword>
<feature type="transmembrane region" description="Helical" evidence="1">
    <location>
        <begin position="9"/>
        <end position="33"/>
    </location>
</feature>
<organism evidence="2 3">
    <name type="scientific">Holothuria leucospilota</name>
    <name type="common">Black long sea cucumber</name>
    <name type="synonym">Mertensiothuria leucospilota</name>
    <dbReference type="NCBI Taxonomy" id="206669"/>
    <lineage>
        <taxon>Eukaryota</taxon>
        <taxon>Metazoa</taxon>
        <taxon>Echinodermata</taxon>
        <taxon>Eleutherozoa</taxon>
        <taxon>Echinozoa</taxon>
        <taxon>Holothuroidea</taxon>
        <taxon>Aspidochirotacea</taxon>
        <taxon>Aspidochirotida</taxon>
        <taxon>Holothuriidae</taxon>
        <taxon>Holothuria</taxon>
    </lineage>
</organism>